<dbReference type="Pfam" id="PF00672">
    <property type="entry name" value="HAMP"/>
    <property type="match status" value="1"/>
</dbReference>
<comment type="similarity">
    <text evidence="3">Belongs to the methyl-accepting chemotaxis (MCP) protein family.</text>
</comment>
<keyword evidence="6" id="KW-1133">Transmembrane helix</keyword>
<comment type="subcellular location">
    <subcellularLocation>
        <location evidence="1">Membrane</location>
    </subcellularLocation>
</comment>
<evidence type="ECO:0000256" key="1">
    <source>
        <dbReference type="ARBA" id="ARBA00004370"/>
    </source>
</evidence>
<dbReference type="SMART" id="SM00283">
    <property type="entry name" value="MA"/>
    <property type="match status" value="1"/>
</dbReference>
<dbReference type="SUPFAM" id="SSF58104">
    <property type="entry name" value="Methyl-accepting chemotaxis protein (MCP) signaling domain"/>
    <property type="match status" value="1"/>
</dbReference>
<dbReference type="InterPro" id="IPR003660">
    <property type="entry name" value="HAMP_dom"/>
</dbReference>
<dbReference type="FunFam" id="1.10.287.950:FF:000001">
    <property type="entry name" value="Methyl-accepting chemotaxis sensory transducer"/>
    <property type="match status" value="1"/>
</dbReference>
<dbReference type="PRINTS" id="PR00260">
    <property type="entry name" value="CHEMTRNSDUCR"/>
</dbReference>
<feature type="compositionally biased region" description="Low complexity" evidence="5">
    <location>
        <begin position="430"/>
        <end position="445"/>
    </location>
</feature>
<dbReference type="PROSITE" id="PS50111">
    <property type="entry name" value="CHEMOTAXIS_TRANSDUC_2"/>
    <property type="match status" value="1"/>
</dbReference>
<evidence type="ECO:0000259" key="7">
    <source>
        <dbReference type="PROSITE" id="PS50111"/>
    </source>
</evidence>
<keyword evidence="6" id="KW-0472">Membrane</keyword>
<feature type="compositionally biased region" description="Low complexity" evidence="5">
    <location>
        <begin position="409"/>
        <end position="421"/>
    </location>
</feature>
<dbReference type="EMBL" id="BNCK01000001">
    <property type="protein sequence ID" value="GHF78374.1"/>
    <property type="molecule type" value="Genomic_DNA"/>
</dbReference>
<feature type="domain" description="Methyl-accepting transducer" evidence="7">
    <location>
        <begin position="400"/>
        <end position="636"/>
    </location>
</feature>
<evidence type="ECO:0000313" key="9">
    <source>
        <dbReference type="EMBL" id="GHF78374.1"/>
    </source>
</evidence>
<accession>A0A919EHA7</accession>
<dbReference type="CDD" id="cd06225">
    <property type="entry name" value="HAMP"/>
    <property type="match status" value="1"/>
</dbReference>
<feature type="domain" description="HAMP" evidence="8">
    <location>
        <begin position="343"/>
        <end position="395"/>
    </location>
</feature>
<evidence type="ECO:0000256" key="5">
    <source>
        <dbReference type="SAM" id="MobiDB-lite"/>
    </source>
</evidence>
<keyword evidence="2 4" id="KW-0807">Transducer</keyword>
<comment type="caution">
    <text evidence="9">The sequence shown here is derived from an EMBL/GenBank/DDBJ whole genome shotgun (WGS) entry which is preliminary data.</text>
</comment>
<dbReference type="CDD" id="cd11386">
    <property type="entry name" value="MCP_signal"/>
    <property type="match status" value="1"/>
</dbReference>
<gene>
    <name evidence="9" type="ORF">GCM10017161_01790</name>
</gene>
<dbReference type="GO" id="GO:0006935">
    <property type="term" value="P:chemotaxis"/>
    <property type="evidence" value="ECO:0007669"/>
    <property type="project" value="InterPro"/>
</dbReference>
<evidence type="ECO:0000256" key="3">
    <source>
        <dbReference type="ARBA" id="ARBA00029447"/>
    </source>
</evidence>
<dbReference type="Proteomes" id="UP000623842">
    <property type="component" value="Unassembled WGS sequence"/>
</dbReference>
<dbReference type="AlphaFoldDB" id="A0A919EHA7"/>
<keyword evidence="10" id="KW-1185">Reference proteome</keyword>
<dbReference type="RefSeq" id="WP_189766839.1">
    <property type="nucleotide sequence ID" value="NZ_BNCK01000001.1"/>
</dbReference>
<dbReference type="GO" id="GO:0016020">
    <property type="term" value="C:membrane"/>
    <property type="evidence" value="ECO:0007669"/>
    <property type="project" value="UniProtKB-SubCell"/>
</dbReference>
<evidence type="ECO:0000256" key="4">
    <source>
        <dbReference type="PROSITE-ProRule" id="PRU00284"/>
    </source>
</evidence>
<protein>
    <submittedName>
        <fullName evidence="9">Methyl-accepting chemotaxis protein</fullName>
    </submittedName>
</protein>
<proteinExistence type="inferred from homology"/>
<feature type="transmembrane region" description="Helical" evidence="6">
    <location>
        <begin position="9"/>
        <end position="28"/>
    </location>
</feature>
<sequence>MNLTVAMKIIGGFAIIVVLLVLTSIISLNNLSTINDATLKQSKLAIPTLSGSITLANQLTKIGNLTLRGYYQTDLAPLDENLTDYNALHERFNKEFKELKATVRTENSLLSNLNKVDSVYDSLSSSINHVFTNRKAAIENYALLAEKTDSLEEKADDAATLMLDLGDHELADTKLQRAVSLGERLESLLNGIVASSLEFRDLRDAQATELVGNEITNNFQEAKRIIREINNELTANDVNDIAEELTNTEKGLDQLILEGQSIFNLKNSQLSAKTHATEQLAAAEKHIEDATEILNTQVKLANQTTDETGQQVDNSVSTGNTITIAIMVGSILVAAGIAWAVLVSITRPLGRVNDMLNIVASGDLSHKLDDSGKDEFAQLAKNCNTLIESLRNLITGIVSRSTQLATAAEQTSAVTSQSTTAIEEQRTQVEQAASATTEMSSTSQSVLSSANDALGEIKQADDEAERVKGISNRNKHTIELLAKEVEDASQVINKLQQDSASIGGILDVIRGIAEQTNLLALNAAIEAARAGEQGRGFAVVADEVRTLASRTQESTQEIQNMIEVLQSGAQQAVSVMETGKKQAAECVVQSEEADKALETITHAVHEAFDRSSQIASAAEEQSAVAHEISENLESIVAIAEQTSSGSKQTAESSSEVARLAEELQLSVREFKL</sequence>
<dbReference type="GO" id="GO:0004888">
    <property type="term" value="F:transmembrane signaling receptor activity"/>
    <property type="evidence" value="ECO:0007669"/>
    <property type="project" value="InterPro"/>
</dbReference>
<evidence type="ECO:0000259" key="8">
    <source>
        <dbReference type="PROSITE" id="PS50885"/>
    </source>
</evidence>
<feature type="region of interest" description="Disordered" evidence="5">
    <location>
        <begin position="409"/>
        <end position="448"/>
    </location>
</feature>
<dbReference type="SMART" id="SM00304">
    <property type="entry name" value="HAMP"/>
    <property type="match status" value="1"/>
</dbReference>
<dbReference type="PANTHER" id="PTHR32089:SF70">
    <property type="entry name" value="ENERGY TAXIS MODULATING METHYL ACCEPTING SENSORY TRANSDUCER"/>
    <property type="match status" value="1"/>
</dbReference>
<organism evidence="9 10">
    <name type="scientific">Thalassotalea marina</name>
    <dbReference type="NCBI Taxonomy" id="1673741"/>
    <lineage>
        <taxon>Bacteria</taxon>
        <taxon>Pseudomonadati</taxon>
        <taxon>Pseudomonadota</taxon>
        <taxon>Gammaproteobacteria</taxon>
        <taxon>Alteromonadales</taxon>
        <taxon>Colwelliaceae</taxon>
        <taxon>Thalassotalea</taxon>
    </lineage>
</organism>
<dbReference type="PROSITE" id="PS50885">
    <property type="entry name" value="HAMP"/>
    <property type="match status" value="1"/>
</dbReference>
<evidence type="ECO:0000256" key="6">
    <source>
        <dbReference type="SAM" id="Phobius"/>
    </source>
</evidence>
<dbReference type="PANTHER" id="PTHR32089">
    <property type="entry name" value="METHYL-ACCEPTING CHEMOTAXIS PROTEIN MCPB"/>
    <property type="match status" value="1"/>
</dbReference>
<dbReference type="InterPro" id="IPR004090">
    <property type="entry name" value="Chemotax_Me-accpt_rcpt"/>
</dbReference>
<dbReference type="GO" id="GO:0007165">
    <property type="term" value="P:signal transduction"/>
    <property type="evidence" value="ECO:0007669"/>
    <property type="project" value="UniProtKB-KW"/>
</dbReference>
<feature type="transmembrane region" description="Helical" evidence="6">
    <location>
        <begin position="322"/>
        <end position="345"/>
    </location>
</feature>
<evidence type="ECO:0000313" key="10">
    <source>
        <dbReference type="Proteomes" id="UP000623842"/>
    </source>
</evidence>
<reference evidence="9" key="2">
    <citation type="submission" date="2020-09" db="EMBL/GenBank/DDBJ databases">
        <authorList>
            <person name="Sun Q."/>
            <person name="Kim S."/>
        </authorList>
    </citation>
    <scope>NUCLEOTIDE SEQUENCE</scope>
    <source>
        <strain evidence="9">KCTC 42731</strain>
    </source>
</reference>
<keyword evidence="6" id="KW-0812">Transmembrane</keyword>
<dbReference type="InterPro" id="IPR004089">
    <property type="entry name" value="MCPsignal_dom"/>
</dbReference>
<reference evidence="9" key="1">
    <citation type="journal article" date="2014" name="Int. J. Syst. Evol. Microbiol.">
        <title>Complete genome sequence of Corynebacterium casei LMG S-19264T (=DSM 44701T), isolated from a smear-ripened cheese.</title>
        <authorList>
            <consortium name="US DOE Joint Genome Institute (JGI-PGF)"/>
            <person name="Walter F."/>
            <person name="Albersmeier A."/>
            <person name="Kalinowski J."/>
            <person name="Ruckert C."/>
        </authorList>
    </citation>
    <scope>NUCLEOTIDE SEQUENCE</scope>
    <source>
        <strain evidence="9">KCTC 42731</strain>
    </source>
</reference>
<dbReference type="Gene3D" id="1.10.287.950">
    <property type="entry name" value="Methyl-accepting chemotaxis protein"/>
    <property type="match status" value="1"/>
</dbReference>
<dbReference type="Pfam" id="PF00015">
    <property type="entry name" value="MCPsignal"/>
    <property type="match status" value="1"/>
</dbReference>
<name>A0A919EHA7_9GAMM</name>
<evidence type="ECO:0000256" key="2">
    <source>
        <dbReference type="ARBA" id="ARBA00023224"/>
    </source>
</evidence>